<reference evidence="3" key="1">
    <citation type="submission" date="2016-10" db="EMBL/GenBank/DDBJ databases">
        <authorList>
            <person name="Varghese N."/>
            <person name="Submissions S."/>
        </authorList>
    </citation>
    <scope>NUCLEOTIDE SEQUENCE [LARGE SCALE GENOMIC DNA]</scope>
    <source>
        <strain evidence="3">XJ109</strain>
    </source>
</reference>
<proteinExistence type="predicted"/>
<keyword evidence="3" id="KW-1185">Reference proteome</keyword>
<dbReference type="CDD" id="cd02509">
    <property type="entry name" value="GDP-M1P_Guanylyltransferase"/>
    <property type="match status" value="1"/>
</dbReference>
<protein>
    <submittedName>
        <fullName evidence="2">Mannose-1-phosphate guanylyltransferase</fullName>
    </submittedName>
</protein>
<dbReference type="InterPro" id="IPR051161">
    <property type="entry name" value="Mannose-6P_isomerase_type2"/>
</dbReference>
<evidence type="ECO:0000313" key="3">
    <source>
        <dbReference type="Proteomes" id="UP000199149"/>
    </source>
</evidence>
<evidence type="ECO:0000313" key="2">
    <source>
        <dbReference type="EMBL" id="SFN64319.1"/>
    </source>
</evidence>
<dbReference type="SUPFAM" id="SSF159283">
    <property type="entry name" value="Guanosine diphospho-D-mannose pyrophosphorylase/mannose-6-phosphate isomerase linker domain"/>
    <property type="match status" value="1"/>
</dbReference>
<gene>
    <name evidence="2" type="ORF">SAMN05421738_11810</name>
</gene>
<dbReference type="EMBL" id="FOUZ01000018">
    <property type="protein sequence ID" value="SFN64319.1"/>
    <property type="molecule type" value="Genomic_DNA"/>
</dbReference>
<keyword evidence="2" id="KW-0808">Transferase</keyword>
<dbReference type="OrthoDB" id="9806359at2"/>
<dbReference type="STRING" id="684065.SAMN05421738_11810"/>
<feature type="domain" description="Nucleotidyl transferase" evidence="1">
    <location>
        <begin position="8"/>
        <end position="281"/>
    </location>
</feature>
<dbReference type="InterPro" id="IPR005835">
    <property type="entry name" value="NTP_transferase_dom"/>
</dbReference>
<dbReference type="PANTHER" id="PTHR46390:SF1">
    <property type="entry name" value="MANNOSE-1-PHOSPHATE GUANYLYLTRANSFERASE"/>
    <property type="match status" value="1"/>
</dbReference>
<dbReference type="Gene3D" id="3.90.550.10">
    <property type="entry name" value="Spore Coat Polysaccharide Biosynthesis Protein SpsA, Chain A"/>
    <property type="match status" value="1"/>
</dbReference>
<name>A0A1I5AQ62_9FLAO</name>
<dbReference type="GO" id="GO:0009298">
    <property type="term" value="P:GDP-mannose biosynthetic process"/>
    <property type="evidence" value="ECO:0007669"/>
    <property type="project" value="TreeGrafter"/>
</dbReference>
<accession>A0A1I5AQ62</accession>
<dbReference type="InterPro" id="IPR029044">
    <property type="entry name" value="Nucleotide-diphossugar_trans"/>
</dbReference>
<dbReference type="PANTHER" id="PTHR46390">
    <property type="entry name" value="MANNOSE-1-PHOSPHATE GUANYLYLTRANSFERASE"/>
    <property type="match status" value="1"/>
</dbReference>
<dbReference type="RefSeq" id="WP_092910122.1">
    <property type="nucleotide sequence ID" value="NZ_FOUZ01000018.1"/>
</dbReference>
<dbReference type="SUPFAM" id="SSF53448">
    <property type="entry name" value="Nucleotide-diphospho-sugar transferases"/>
    <property type="match status" value="1"/>
</dbReference>
<keyword evidence="2" id="KW-0548">Nucleotidyltransferase</keyword>
<organism evidence="2 3">
    <name type="scientific">Algoriella xinjiangensis</name>
    <dbReference type="NCBI Taxonomy" id="684065"/>
    <lineage>
        <taxon>Bacteria</taxon>
        <taxon>Pseudomonadati</taxon>
        <taxon>Bacteroidota</taxon>
        <taxon>Flavobacteriia</taxon>
        <taxon>Flavobacteriales</taxon>
        <taxon>Weeksellaceae</taxon>
        <taxon>Algoriella</taxon>
    </lineage>
</organism>
<dbReference type="Pfam" id="PF00483">
    <property type="entry name" value="NTP_transferase"/>
    <property type="match status" value="1"/>
</dbReference>
<dbReference type="AlphaFoldDB" id="A0A1I5AQ62"/>
<dbReference type="InterPro" id="IPR049577">
    <property type="entry name" value="GMPP_N"/>
</dbReference>
<evidence type="ECO:0000259" key="1">
    <source>
        <dbReference type="Pfam" id="PF00483"/>
    </source>
</evidence>
<sequence length="364" mass="41529">MNNKDNYAVILASGTGVRLWPLSTIKKPKQFHDLLGIGKTFIQLTYERLKKIIPVENIFIVTVTDYKEIVKEQIPEFLDANFIFEPRVMNTAACNLLAAMTIQQINPNAKLIISPSDHFVLHEDEFIEKATIAFENADDDKLITLGVAPTRPDVNYSYIQFIEQPKAIKKVKSYVDKPDLEFAESFILSGEFIWNTGILIWSVKSVITAFKAHLPVMFETLEKYFVLPQEIQNIKTLKPIYTTLDVTSINKGILEKADNVYVIPTTFGWSDIGTWSAIYEKYKYTGEDQDENQNTLLCNHFSGYNATNNFIYSTEDKAIILDGLENYVVINSDKGLLICPRSNVQQIKSYVSDLKLQKKGEKYC</sequence>
<dbReference type="Proteomes" id="UP000199149">
    <property type="component" value="Unassembled WGS sequence"/>
</dbReference>
<dbReference type="GO" id="GO:0004475">
    <property type="term" value="F:mannose-1-phosphate guanylyltransferase (GTP) activity"/>
    <property type="evidence" value="ECO:0007669"/>
    <property type="project" value="InterPro"/>
</dbReference>